<evidence type="ECO:0000256" key="5">
    <source>
        <dbReference type="ARBA" id="ARBA00017893"/>
    </source>
</evidence>
<dbReference type="KEGG" id="cal:CAALFM_C302000WA"/>
<dbReference type="GO" id="GO:0004017">
    <property type="term" value="F:AMP kinase activity"/>
    <property type="evidence" value="ECO:0007669"/>
    <property type="project" value="EnsemblFungi"/>
</dbReference>
<dbReference type="Proteomes" id="UP000000559">
    <property type="component" value="Chromosome 3"/>
</dbReference>
<evidence type="ECO:0000313" key="22">
    <source>
        <dbReference type="CGD" id="CAL0000184671"/>
    </source>
</evidence>
<dbReference type="GO" id="GO:0062176">
    <property type="term" value="P:R-loop processing"/>
    <property type="evidence" value="ECO:0007669"/>
    <property type="project" value="EnsemblFungi"/>
</dbReference>
<proteinExistence type="inferred from homology"/>
<dbReference type="FunFam" id="3.40.50.300:FF:000593">
    <property type="entry name" value="DNA repair protein RAD50"/>
    <property type="match status" value="1"/>
</dbReference>
<keyword evidence="14 19" id="KW-0175">Coiled coil</keyword>
<dbReference type="GO" id="GO:0006302">
    <property type="term" value="P:double-strand break repair"/>
    <property type="evidence" value="ECO:0000318"/>
    <property type="project" value="GO_Central"/>
</dbReference>
<evidence type="ECO:0000256" key="14">
    <source>
        <dbReference type="ARBA" id="ARBA00023054"/>
    </source>
</evidence>
<keyword evidence="24" id="KW-1185">Reference proteome</keyword>
<protein>
    <recommendedName>
        <fullName evidence="5">DNA repair protein RAD50</fullName>
    </recommendedName>
</protein>
<dbReference type="CGD" id="CAL0000184671">
    <property type="gene designation" value="RAD50"/>
</dbReference>
<dbReference type="GO" id="GO:0000794">
    <property type="term" value="C:condensed nuclear chromosome"/>
    <property type="evidence" value="ECO:0000318"/>
    <property type="project" value="GO_Central"/>
</dbReference>
<keyword evidence="12" id="KW-0067">ATP-binding</keyword>
<dbReference type="GO" id="GO:0007129">
    <property type="term" value="P:homologous chromosome pairing at meiosis"/>
    <property type="evidence" value="ECO:0007669"/>
    <property type="project" value="EnsemblFungi"/>
</dbReference>
<evidence type="ECO:0000256" key="6">
    <source>
        <dbReference type="ARBA" id="ARBA00022454"/>
    </source>
</evidence>
<reference evidence="23 24" key="1">
    <citation type="journal article" date="2004" name="Proc. Natl. Acad. Sci. U.S.A.">
        <title>The diploid genome sequence of Candida albicans.</title>
        <authorList>
            <person name="Jones T."/>
            <person name="Federspiel N.A."/>
            <person name="Chibana H."/>
            <person name="Dungan J."/>
            <person name="Kalman S."/>
            <person name="Magee B.B."/>
            <person name="Newport G."/>
            <person name="Thorstenson Y.R."/>
            <person name="Agabian N."/>
            <person name="Magee P.T."/>
            <person name="Davis R.W."/>
            <person name="Scherer S."/>
        </authorList>
    </citation>
    <scope>NUCLEOTIDE SEQUENCE [LARGE SCALE GENOMIC DNA]</scope>
    <source>
        <strain evidence="24">SC5314 / ATCC MYA-2876</strain>
    </source>
</reference>
<keyword evidence="9" id="KW-0227">DNA damage</keyword>
<sequence length="1332" mass="152124">MIHIEKLFSFILLFIALPSPASFIRMSSIYKLSIKGVRAFHPESDETIQFGFPLTLICGQNGCGKTTVIECLKYATTGTLPPNSKGGAFVHDPSLSSRTAVTGQIKLAFKNVNGKSMITTRSVQASSKSTKSATGATVTFKTLEGQLAIIEKGDKISVSSKNAELDAQIPVYLGASPAILENVIFCHQDESLWPLSEPSALKKKFDDIFEASKFTKVLDNFKSIKKDMATDIKLIEQSVNHLKIDKERAKKVQDKLHNMNESVEKYTEEITDLNIQIEKKEKQAEELFATNQEFQRTLSDYENLLTKKQALEEQIERLKTSIEILPDNDEELLNRQENFSAITTEKSNRIDDLQLQSTKLSDELKNKTKQYNELIRLDGSFKAKKAEYDSNWEKLSEIVDKNAKDFNVQISNDRVRNIAMFKTELNKRHNTLLNEQKDLLVDNKRKESERQSALQDVLNSISREEQYHEYATNVINTNNEKLSVLKRKVEVGSNNEIELEEKRNDLELTMKLLQEKKDLNEVRKLDAKIMECNTEISKLEFELDELAKKLSTSNKQSDLRSKVLFLEESAKSKKAELSKIFATIDSSYFDVLGSKLDVDVGESLLSQKISNLEIKSEEQQKKVGSLESELQINKNSIESILKTIEENNSKIDSLKSNITKVIGEDEINDYENVVNDLEDSYRNVSEDVNSAEVTRDFKNSAISFAEENKCCLLCKRLFEQGGLGSFIQDLKQSVDEHKIQEIREQSLEIKKELEDVKSINLEVINYRECLANVQNFECKLKELVDKSSQIENELEQQRKEQQTIKHSLDNALSLKKPLSDATRIHLEVSEIEFQLDELNEDLSGFGGSVVSVDELQKQQQDINLKIKKTRQDLNDYTESKYKAQRELQKLENRVKDTKLQISNLERSLAEVTGIKNNISEAEDIVRSSEEKLKQIKTSLEELQVDKQVKSNALRDTQNSNRDTEQEMQQEVEKCHQLLTSFTSLNDAVTYFETNIADKYEANALEMKELSEQCTSLETKIDDHAQEIKSLEKEVMDASRIEHNILANIDYRSQLSRLEETELQLGSMDIEDAQSRKEEYQVESKKLRDALSSLTAEHAGKIGEVKQIKDQIASLNKELETEYKNVNQSYHEEWIKLQTNLLVSNDIQIYSKALDNGIMKYHSMKMEEINRILNELWSQTYKGSDISTIAIKSDVNLQAKGNRSYNYRVVMVKESSELDMRGRCSAGQKVLASILIRLALAECFGANCGMIALDEPTTNLDAENAEALAAALNRIIEYRKSQSNFQLIVITHDEKFLTHIQGDRFTDHFYRIQRDESSKSRIYSLPIGRIQEG</sequence>
<dbReference type="PANTHER" id="PTHR18867">
    <property type="entry name" value="RAD50"/>
    <property type="match status" value="1"/>
</dbReference>
<name>A0A1D8PJD1_CANAL</name>
<feature type="chain" id="PRO_5009111123" description="DNA repair protein RAD50" evidence="20">
    <location>
        <begin position="24"/>
        <end position="1332"/>
    </location>
</feature>
<feature type="coiled-coil region" evidence="19">
    <location>
        <begin position="999"/>
        <end position="1040"/>
    </location>
</feature>
<keyword evidence="6" id="KW-0158">Chromosome</keyword>
<evidence type="ECO:0000256" key="9">
    <source>
        <dbReference type="ARBA" id="ARBA00022763"/>
    </source>
</evidence>
<evidence type="ECO:0000256" key="17">
    <source>
        <dbReference type="ARBA" id="ARBA00023254"/>
    </source>
</evidence>
<reference evidence="23 24" key="2">
    <citation type="journal article" date="2007" name="Genome Biol.">
        <title>Assembly of the Candida albicans genome into sixteen supercontigs aligned on the eight chromosomes.</title>
        <authorList>
            <person name="van het Hoog M."/>
            <person name="Rast T.J."/>
            <person name="Martchenko M."/>
            <person name="Grindle S."/>
            <person name="Dignard D."/>
            <person name="Hogues H."/>
            <person name="Cuomo C."/>
            <person name="Berriman M."/>
            <person name="Scherer S."/>
            <person name="Magee B.B."/>
            <person name="Whiteway M."/>
            <person name="Chibana H."/>
            <person name="Nantel A."/>
            <person name="Magee P.T."/>
        </authorList>
    </citation>
    <scope>GENOME REANNOTATION</scope>
    <source>
        <strain evidence="24">SC5314 / ATCC MYA-2876</strain>
    </source>
</reference>
<feature type="coiled-coil region" evidence="19">
    <location>
        <begin position="249"/>
        <end position="370"/>
    </location>
</feature>
<dbReference type="GO" id="GO:0003691">
    <property type="term" value="F:double-stranded telomeric DNA binding"/>
    <property type="evidence" value="ECO:0000318"/>
    <property type="project" value="GO_Central"/>
</dbReference>
<evidence type="ECO:0000256" key="11">
    <source>
        <dbReference type="ARBA" id="ARBA00022833"/>
    </source>
</evidence>
<feature type="domain" description="Rad50/SbcC-type AAA" evidence="21">
    <location>
        <begin position="31"/>
        <end position="269"/>
    </location>
</feature>
<dbReference type="GO" id="GO:0071466">
    <property type="term" value="P:cellular response to xenobiotic stimulus"/>
    <property type="evidence" value="ECO:0000315"/>
    <property type="project" value="CGD"/>
</dbReference>
<keyword evidence="20" id="KW-0732">Signal</keyword>
<feature type="coiled-coil region" evidence="19">
    <location>
        <begin position="496"/>
        <end position="556"/>
    </location>
</feature>
<dbReference type="GO" id="GO:0006284">
    <property type="term" value="P:base-excision repair"/>
    <property type="evidence" value="ECO:0007669"/>
    <property type="project" value="EnsemblFungi"/>
</dbReference>
<dbReference type="NCBIfam" id="TIGR00606">
    <property type="entry name" value="rad50"/>
    <property type="match status" value="1"/>
</dbReference>
<evidence type="ECO:0000256" key="16">
    <source>
        <dbReference type="ARBA" id="ARBA00023242"/>
    </source>
</evidence>
<feature type="coiled-coil region" evidence="19">
    <location>
        <begin position="739"/>
        <end position="800"/>
    </location>
</feature>
<dbReference type="GO" id="GO:0006281">
    <property type="term" value="P:DNA repair"/>
    <property type="evidence" value="ECO:0000315"/>
    <property type="project" value="CGD"/>
</dbReference>
<dbReference type="RefSeq" id="XP_721725.2">
    <property type="nucleotide sequence ID" value="XM_716632.2"/>
</dbReference>
<dbReference type="GO" id="GO:0046872">
    <property type="term" value="F:metal ion binding"/>
    <property type="evidence" value="ECO:0007669"/>
    <property type="project" value="UniProtKB-KW"/>
</dbReference>
<comment type="cofactor">
    <cofactor evidence="1">
        <name>Zn(2+)</name>
        <dbReference type="ChEBI" id="CHEBI:29105"/>
    </cofactor>
</comment>
<keyword evidence="16" id="KW-0539">Nucleus</keyword>
<feature type="coiled-coil region" evidence="19">
    <location>
        <begin position="852"/>
        <end position="973"/>
    </location>
</feature>
<evidence type="ECO:0000259" key="21">
    <source>
        <dbReference type="Pfam" id="PF13476"/>
    </source>
</evidence>
<evidence type="ECO:0000256" key="12">
    <source>
        <dbReference type="ARBA" id="ARBA00022840"/>
    </source>
</evidence>
<evidence type="ECO:0000256" key="18">
    <source>
        <dbReference type="ARBA" id="ARBA00049360"/>
    </source>
</evidence>
<keyword evidence="8" id="KW-0547">Nucleotide-binding</keyword>
<dbReference type="GO" id="GO:0030870">
    <property type="term" value="C:Mre11 complex"/>
    <property type="evidence" value="ECO:0000318"/>
    <property type="project" value="GO_Central"/>
</dbReference>
<evidence type="ECO:0000256" key="15">
    <source>
        <dbReference type="ARBA" id="ARBA00023204"/>
    </source>
</evidence>
<dbReference type="VEuPathDB" id="FungiDB:C3_02000W_A"/>
<dbReference type="eggNOG" id="KOG0962">
    <property type="taxonomic scope" value="Eukaryota"/>
</dbReference>
<dbReference type="GO" id="GO:0016887">
    <property type="term" value="F:ATP hydrolysis activity"/>
    <property type="evidence" value="ECO:0007669"/>
    <property type="project" value="EnsemblFungi"/>
</dbReference>
<dbReference type="PANTHER" id="PTHR18867:SF12">
    <property type="entry name" value="DNA REPAIR PROTEIN RAD50"/>
    <property type="match status" value="1"/>
</dbReference>
<dbReference type="InParanoid" id="A0A1D8PJD1"/>
<evidence type="ECO:0000256" key="8">
    <source>
        <dbReference type="ARBA" id="ARBA00022741"/>
    </source>
</evidence>
<evidence type="ECO:0000256" key="2">
    <source>
        <dbReference type="ARBA" id="ARBA00004123"/>
    </source>
</evidence>
<comment type="similarity">
    <text evidence="4">Belongs to the SMC family. RAD50 subfamily.</text>
</comment>
<dbReference type="GO" id="GO:0035753">
    <property type="term" value="P:maintenance of DNA trinucleotide repeats"/>
    <property type="evidence" value="ECO:0007669"/>
    <property type="project" value="EnsemblFungi"/>
</dbReference>
<dbReference type="GO" id="GO:0043047">
    <property type="term" value="F:single-stranded telomeric DNA binding"/>
    <property type="evidence" value="ECO:0000318"/>
    <property type="project" value="GO_Central"/>
</dbReference>
<reference evidence="23 24" key="3">
    <citation type="journal article" date="2013" name="Genome Biol.">
        <title>Assembly of a phased diploid Candida albicans genome facilitates allele-specific measurements and provides a simple model for repeat and indel structure.</title>
        <authorList>
            <person name="Muzzey D."/>
            <person name="Schwartz K."/>
            <person name="Weissman J.S."/>
            <person name="Sherlock G."/>
        </authorList>
    </citation>
    <scope>NUCLEOTIDE SEQUENCE [LARGE SCALE GENOMIC DNA]</scope>
    <source>
        <strain evidence="24">SC5314 / ATCC MYA-2876</strain>
    </source>
</reference>
<evidence type="ECO:0000256" key="13">
    <source>
        <dbReference type="ARBA" id="ARBA00022842"/>
    </source>
</evidence>
<dbReference type="Gene3D" id="3.40.50.300">
    <property type="entry name" value="P-loop containing nucleotide triphosphate hydrolases"/>
    <property type="match status" value="2"/>
</dbReference>
<keyword evidence="15" id="KW-0234">DNA repair</keyword>
<dbReference type="GO" id="GO:0000722">
    <property type="term" value="P:telomere maintenance via recombination"/>
    <property type="evidence" value="ECO:0000318"/>
    <property type="project" value="GO_Central"/>
</dbReference>
<keyword evidence="11" id="KW-0862">Zinc</keyword>
<dbReference type="SUPFAM" id="SSF52540">
    <property type="entry name" value="P-loop containing nucleoside triphosphate hydrolases"/>
    <property type="match status" value="1"/>
</dbReference>
<dbReference type="InterPro" id="IPR004584">
    <property type="entry name" value="Rad50_eukaryotes"/>
</dbReference>
<dbReference type="FunFam" id="3.40.50.300:FF:001195">
    <property type="entry name" value="DNA repair protein rad50"/>
    <property type="match status" value="1"/>
</dbReference>
<dbReference type="GO" id="GO:0005524">
    <property type="term" value="F:ATP binding"/>
    <property type="evidence" value="ECO:0007669"/>
    <property type="project" value="UniProtKB-KW"/>
</dbReference>
<evidence type="ECO:0000256" key="10">
    <source>
        <dbReference type="ARBA" id="ARBA00022801"/>
    </source>
</evidence>
<comment type="catalytic activity">
    <reaction evidence="18">
        <text>ATP + H2O = ADP + phosphate + H(+)</text>
        <dbReference type="Rhea" id="RHEA:13065"/>
        <dbReference type="ChEBI" id="CHEBI:15377"/>
        <dbReference type="ChEBI" id="CHEBI:15378"/>
        <dbReference type="ChEBI" id="CHEBI:30616"/>
        <dbReference type="ChEBI" id="CHEBI:43474"/>
        <dbReference type="ChEBI" id="CHEBI:456216"/>
    </reaction>
</comment>
<accession>A0A1D8PJD1</accession>
<dbReference type="AlphaFoldDB" id="A0A1D8PJD1"/>
<keyword evidence="7" id="KW-0479">Metal-binding</keyword>
<keyword evidence="23" id="KW-0238">DNA-binding</keyword>
<dbReference type="Pfam" id="PF13558">
    <property type="entry name" value="SbcC_Walker_B"/>
    <property type="match status" value="1"/>
</dbReference>
<keyword evidence="13" id="KW-0460">Magnesium</keyword>
<feature type="coiled-coil region" evidence="19">
    <location>
        <begin position="609"/>
        <end position="694"/>
    </location>
</feature>
<dbReference type="GO" id="GO:0097552">
    <property type="term" value="P:mitochondrial double-strand break repair via homologous recombination"/>
    <property type="evidence" value="ECO:0007669"/>
    <property type="project" value="EnsemblFungi"/>
</dbReference>
<dbReference type="SMR" id="A0A1D8PJD1"/>
<dbReference type="InterPro" id="IPR038729">
    <property type="entry name" value="Rad50/SbcC_AAA"/>
</dbReference>
<feature type="signal peptide" evidence="20">
    <location>
        <begin position="1"/>
        <end position="23"/>
    </location>
</feature>
<feature type="coiled-coil region" evidence="19">
    <location>
        <begin position="1069"/>
        <end position="1128"/>
    </location>
</feature>
<evidence type="ECO:0000256" key="7">
    <source>
        <dbReference type="ARBA" id="ARBA00022723"/>
    </source>
</evidence>
<keyword evidence="10" id="KW-0378">Hydrolase</keyword>
<dbReference type="EMBL" id="CP017625">
    <property type="protein sequence ID" value="AOW28238.1"/>
    <property type="molecule type" value="Genomic_DNA"/>
</dbReference>
<dbReference type="InterPro" id="IPR027417">
    <property type="entry name" value="P-loop_NTPase"/>
</dbReference>
<dbReference type="GO" id="GO:0007004">
    <property type="term" value="P:telomere maintenance via telomerase"/>
    <property type="evidence" value="ECO:0000318"/>
    <property type="project" value="GO_Central"/>
</dbReference>
<evidence type="ECO:0000313" key="24">
    <source>
        <dbReference type="Proteomes" id="UP000000559"/>
    </source>
</evidence>
<comment type="subcellular location">
    <subcellularLocation>
        <location evidence="3">Chromosome</location>
    </subcellularLocation>
    <subcellularLocation>
        <location evidence="2">Nucleus</location>
    </subcellularLocation>
</comment>
<dbReference type="Pfam" id="PF13476">
    <property type="entry name" value="AAA_23"/>
    <property type="match status" value="1"/>
</dbReference>
<dbReference type="STRING" id="237561.A0A1D8PJD1"/>
<evidence type="ECO:0000256" key="19">
    <source>
        <dbReference type="SAM" id="Coils"/>
    </source>
</evidence>
<evidence type="ECO:0000256" key="20">
    <source>
        <dbReference type="SAM" id="SignalP"/>
    </source>
</evidence>
<dbReference type="OrthoDB" id="18797at2759"/>
<evidence type="ECO:0000256" key="1">
    <source>
        <dbReference type="ARBA" id="ARBA00001947"/>
    </source>
</evidence>
<dbReference type="GO" id="GO:0070192">
    <property type="term" value="P:chromosome organization involved in meiotic cell cycle"/>
    <property type="evidence" value="ECO:0000318"/>
    <property type="project" value="GO_Central"/>
</dbReference>
<evidence type="ECO:0000256" key="4">
    <source>
        <dbReference type="ARBA" id="ARBA00009439"/>
    </source>
</evidence>
<dbReference type="FunCoup" id="A0A1D8PJD1">
    <property type="interactions" value="1070"/>
</dbReference>
<organism evidence="23 24">
    <name type="scientific">Candida albicans (strain SC5314 / ATCC MYA-2876)</name>
    <name type="common">Yeast</name>
    <dbReference type="NCBI Taxonomy" id="237561"/>
    <lineage>
        <taxon>Eukaryota</taxon>
        <taxon>Fungi</taxon>
        <taxon>Dikarya</taxon>
        <taxon>Ascomycota</taxon>
        <taxon>Saccharomycotina</taxon>
        <taxon>Pichiomycetes</taxon>
        <taxon>Debaryomycetaceae</taxon>
        <taxon>Candida/Lodderomyces clade</taxon>
        <taxon>Candida</taxon>
    </lineage>
</organism>
<dbReference type="GO" id="GO:0034599">
    <property type="term" value="P:cellular response to oxidative stress"/>
    <property type="evidence" value="ECO:0000315"/>
    <property type="project" value="CGD"/>
</dbReference>
<dbReference type="GeneID" id="3636594"/>
<dbReference type="GO" id="GO:0051880">
    <property type="term" value="F:G-quadruplex DNA binding"/>
    <property type="evidence" value="ECO:0000318"/>
    <property type="project" value="GO_Central"/>
</dbReference>
<dbReference type="GO" id="GO:0006303">
    <property type="term" value="P:double-strand break repair via nonhomologous end joining"/>
    <property type="evidence" value="ECO:0007669"/>
    <property type="project" value="EnsemblFungi"/>
</dbReference>
<evidence type="ECO:0000256" key="3">
    <source>
        <dbReference type="ARBA" id="ARBA00004286"/>
    </source>
</evidence>
<evidence type="ECO:0000313" key="23">
    <source>
        <dbReference type="EMBL" id="AOW28238.1"/>
    </source>
</evidence>
<keyword evidence="17" id="KW-0469">Meiosis</keyword>
<gene>
    <name evidence="22 23" type="primary">RAD50</name>
    <name evidence="23" type="ordered locus">CAALFM_C302000WA</name>
    <name evidence="22" type="ordered locus">orf19.9217</name>
</gene>